<feature type="domain" description="Pyrrolo-quinoline quinone repeat" evidence="1">
    <location>
        <begin position="36"/>
        <end position="120"/>
    </location>
</feature>
<keyword evidence="3" id="KW-1185">Reference proteome</keyword>
<evidence type="ECO:0000259" key="1">
    <source>
        <dbReference type="Pfam" id="PF13360"/>
    </source>
</evidence>
<dbReference type="SUPFAM" id="SSF50998">
    <property type="entry name" value="Quinoprotein alcohol dehydrogenase-like"/>
    <property type="match status" value="1"/>
</dbReference>
<dbReference type="InterPro" id="IPR018391">
    <property type="entry name" value="PQQ_b-propeller_rpt"/>
</dbReference>
<protein>
    <submittedName>
        <fullName evidence="2">PQQ-like beta-propeller repeat protein</fullName>
    </submittedName>
</protein>
<dbReference type="Proteomes" id="UP001165308">
    <property type="component" value="Unassembled WGS sequence"/>
</dbReference>
<dbReference type="SMART" id="SM00564">
    <property type="entry name" value="PQQ"/>
    <property type="match status" value="2"/>
</dbReference>
<dbReference type="Gene3D" id="2.130.10.10">
    <property type="entry name" value="YVTN repeat-like/Quinoprotein amine dehydrogenase"/>
    <property type="match status" value="1"/>
</dbReference>
<dbReference type="Pfam" id="PF13360">
    <property type="entry name" value="PQQ_2"/>
    <property type="match status" value="1"/>
</dbReference>
<reference evidence="2" key="1">
    <citation type="submission" date="2022-05" db="EMBL/GenBank/DDBJ databases">
        <title>Halomonas geminus sp. nov. and Halomonas llamarensis sp. nov. isolated from high-altitude salars of the Atacama Desert.</title>
        <authorList>
            <person name="Hintersatz C."/>
            <person name="Rojas L.A."/>
            <person name="Wei T.-S."/>
            <person name="Kutschke S."/>
            <person name="Lehmann F."/>
            <person name="Jain R."/>
            <person name="Pollmann K."/>
        </authorList>
    </citation>
    <scope>NUCLEOTIDE SEQUENCE</scope>
    <source>
        <strain evidence="2">ATCHA</strain>
    </source>
</reference>
<evidence type="ECO:0000313" key="2">
    <source>
        <dbReference type="EMBL" id="MCL7931764.1"/>
    </source>
</evidence>
<gene>
    <name evidence="2" type="ORF">M8006_17600</name>
</gene>
<dbReference type="InterPro" id="IPR011047">
    <property type="entry name" value="Quinoprotein_ADH-like_sf"/>
</dbReference>
<sequence>MDAEFTIEFPSLSSISLADEVIFFGDEGEGYAGAHGYMNAMDTESGELVWRFETGGFVRGAASIAGGTVYFGSHDHYMYAVDRHTGEMKWRYETDAGITSTPAIVDGRLYFGSIDGYVYVLE</sequence>
<dbReference type="RefSeq" id="WP_250084492.1">
    <property type="nucleotide sequence ID" value="NZ_JAMJPJ010000076.1"/>
</dbReference>
<dbReference type="InterPro" id="IPR002372">
    <property type="entry name" value="PQQ_rpt_dom"/>
</dbReference>
<dbReference type="PANTHER" id="PTHR34512">
    <property type="entry name" value="CELL SURFACE PROTEIN"/>
    <property type="match status" value="1"/>
</dbReference>
<evidence type="ECO:0000313" key="3">
    <source>
        <dbReference type="Proteomes" id="UP001165308"/>
    </source>
</evidence>
<comment type="caution">
    <text evidence="2">The sequence shown here is derived from an EMBL/GenBank/DDBJ whole genome shotgun (WGS) entry which is preliminary data.</text>
</comment>
<dbReference type="PANTHER" id="PTHR34512:SF30">
    <property type="entry name" value="OUTER MEMBRANE PROTEIN ASSEMBLY FACTOR BAMB"/>
    <property type="match status" value="1"/>
</dbReference>
<accession>A0ABT0SVA7</accession>
<dbReference type="EMBL" id="JAMJPJ010000076">
    <property type="protein sequence ID" value="MCL7931764.1"/>
    <property type="molecule type" value="Genomic_DNA"/>
</dbReference>
<organism evidence="2 3">
    <name type="scientific">Halomonas llamarensis</name>
    <dbReference type="NCBI Taxonomy" id="2945104"/>
    <lineage>
        <taxon>Bacteria</taxon>
        <taxon>Pseudomonadati</taxon>
        <taxon>Pseudomonadota</taxon>
        <taxon>Gammaproteobacteria</taxon>
        <taxon>Oceanospirillales</taxon>
        <taxon>Halomonadaceae</taxon>
        <taxon>Halomonas</taxon>
    </lineage>
</organism>
<proteinExistence type="predicted"/>
<name>A0ABT0SVA7_9GAMM</name>
<dbReference type="InterPro" id="IPR015943">
    <property type="entry name" value="WD40/YVTN_repeat-like_dom_sf"/>
</dbReference>